<dbReference type="Pfam" id="PF13469">
    <property type="entry name" value="Sulfotransfer_3"/>
    <property type="match status" value="1"/>
</dbReference>
<dbReference type="Gene3D" id="3.40.50.300">
    <property type="entry name" value="P-loop containing nucleotide triphosphate hydrolases"/>
    <property type="match status" value="1"/>
</dbReference>
<sequence length="513" mass="57059">MRRLLQRAETYRASGQLADAIANYEACTAIVPDHVPALLGLAELHLEAGAHNPAREAALRALSGHMDSPRTVLRLMETLNVLSESTLMVQIAAQLPPPLWDSAQSLAQMAYQLSLIGAHDLAREFARAGVARDPNHPPSLYVHATLDVFFGDIESAAEHAERCIAILPGDPGSHWLLSRLRQPDAGRRIDRIRRELARAPDAEATAYLAYALHNELHDQRDYAAAWDALVLGCRAKRSTLDYSIEAAGRLFDALMTWSEEDLAVRDGWEEGPFDPVFVIGLHRSGTTLAERILGGHSLIRAGGETYDLRAQLRRASGRHFQGELDPAVVEARSGFDYRAIGEGYITGMRWRGAGKPLVTDKLPSNYYNVGFIARALPRARFIHLRRDPVDVGLSSLRTLFSHACPYSYDQLEFVAHYRRYQALMQHWRDLLGDRILDVDYDDLVQNPEATSAAMARFCGVAYEPGMLAIEARKDAVSTASSVMMRDGIRRDRGRIWQAYERQLSPMIEAVAAG</sequence>
<reference evidence="2 3" key="1">
    <citation type="submission" date="2020-08" db="EMBL/GenBank/DDBJ databases">
        <title>Genomic Encyclopedia of Type Strains, Phase IV (KMG-IV): sequencing the most valuable type-strain genomes for metagenomic binning, comparative biology and taxonomic classification.</title>
        <authorList>
            <person name="Goeker M."/>
        </authorList>
    </citation>
    <scope>NUCLEOTIDE SEQUENCE [LARGE SCALE GENOMIC DNA]</scope>
    <source>
        <strain evidence="2 3">DSM 25897</strain>
    </source>
</reference>
<gene>
    <name evidence="2" type="ORF">HNQ58_000998</name>
</gene>
<dbReference type="GO" id="GO:0008476">
    <property type="term" value="F:protein-tyrosine sulfotransferase activity"/>
    <property type="evidence" value="ECO:0007669"/>
    <property type="project" value="InterPro"/>
</dbReference>
<dbReference type="SUPFAM" id="SSF52540">
    <property type="entry name" value="P-loop containing nucleoside triphosphate hydrolases"/>
    <property type="match status" value="1"/>
</dbReference>
<accession>A0A7W7XZ48</accession>
<dbReference type="InterPro" id="IPR027417">
    <property type="entry name" value="P-loop_NTPase"/>
</dbReference>
<comment type="caution">
    <text evidence="2">The sequence shown here is derived from an EMBL/GenBank/DDBJ whole genome shotgun (WGS) entry which is preliminary data.</text>
</comment>
<dbReference type="InterPro" id="IPR026634">
    <property type="entry name" value="TPST-like"/>
</dbReference>
<dbReference type="RefSeq" id="WP_183947686.1">
    <property type="nucleotide sequence ID" value="NZ_JACHHX010000005.1"/>
</dbReference>
<proteinExistence type="predicted"/>
<dbReference type="InterPro" id="IPR019734">
    <property type="entry name" value="TPR_rpt"/>
</dbReference>
<keyword evidence="3" id="KW-1185">Reference proteome</keyword>
<dbReference type="Proteomes" id="UP000519004">
    <property type="component" value="Unassembled WGS sequence"/>
</dbReference>
<dbReference type="PANTHER" id="PTHR12788:SF10">
    <property type="entry name" value="PROTEIN-TYROSINE SULFOTRANSFERASE"/>
    <property type="match status" value="1"/>
</dbReference>
<evidence type="ECO:0000256" key="1">
    <source>
        <dbReference type="ARBA" id="ARBA00022679"/>
    </source>
</evidence>
<dbReference type="SUPFAM" id="SSF48452">
    <property type="entry name" value="TPR-like"/>
    <property type="match status" value="1"/>
</dbReference>
<dbReference type="EMBL" id="JACHHX010000005">
    <property type="protein sequence ID" value="MBB5015117.1"/>
    <property type="molecule type" value="Genomic_DNA"/>
</dbReference>
<dbReference type="Gene3D" id="1.25.40.10">
    <property type="entry name" value="Tetratricopeptide repeat domain"/>
    <property type="match status" value="1"/>
</dbReference>
<protein>
    <submittedName>
        <fullName evidence="2">Tetratricopeptide (TPR) repeat protein</fullName>
    </submittedName>
</protein>
<dbReference type="InterPro" id="IPR011990">
    <property type="entry name" value="TPR-like_helical_dom_sf"/>
</dbReference>
<evidence type="ECO:0000313" key="2">
    <source>
        <dbReference type="EMBL" id="MBB5015117.1"/>
    </source>
</evidence>
<organism evidence="2 3">
    <name type="scientific">Rehaibacterium terrae</name>
    <dbReference type="NCBI Taxonomy" id="1341696"/>
    <lineage>
        <taxon>Bacteria</taxon>
        <taxon>Pseudomonadati</taxon>
        <taxon>Pseudomonadota</taxon>
        <taxon>Gammaproteobacteria</taxon>
        <taxon>Lysobacterales</taxon>
        <taxon>Lysobacteraceae</taxon>
        <taxon>Rehaibacterium</taxon>
    </lineage>
</organism>
<dbReference type="SMART" id="SM00028">
    <property type="entry name" value="TPR"/>
    <property type="match status" value="2"/>
</dbReference>
<dbReference type="Pfam" id="PF14559">
    <property type="entry name" value="TPR_19"/>
    <property type="match status" value="1"/>
</dbReference>
<dbReference type="PANTHER" id="PTHR12788">
    <property type="entry name" value="PROTEIN-TYROSINE SULFOTRANSFERASE 2"/>
    <property type="match status" value="1"/>
</dbReference>
<name>A0A7W7XZ48_9GAMM</name>
<dbReference type="AlphaFoldDB" id="A0A7W7XZ48"/>
<evidence type="ECO:0000313" key="3">
    <source>
        <dbReference type="Proteomes" id="UP000519004"/>
    </source>
</evidence>
<keyword evidence="1" id="KW-0808">Transferase</keyword>